<dbReference type="FunFam" id="2.60.120.330:FF:000005">
    <property type="entry name" value="1-aminocyclopropane-1-carboxylate oxidase homolog 1"/>
    <property type="match status" value="1"/>
</dbReference>
<protein>
    <recommendedName>
        <fullName evidence="7">Fe2OG dioxygenase domain-containing protein</fullName>
    </recommendedName>
</protein>
<evidence type="ECO:0000256" key="2">
    <source>
        <dbReference type="ARBA" id="ARBA00008056"/>
    </source>
</evidence>
<dbReference type="InterPro" id="IPR044861">
    <property type="entry name" value="IPNS-like_FE2OG_OXY"/>
</dbReference>
<dbReference type="Pfam" id="PF03171">
    <property type="entry name" value="2OG-FeII_Oxy"/>
    <property type="match status" value="1"/>
</dbReference>
<dbReference type="Proteomes" id="UP001314170">
    <property type="component" value="Unassembled WGS sequence"/>
</dbReference>
<dbReference type="EMBL" id="CAWUPB010001156">
    <property type="protein sequence ID" value="CAK7338942.1"/>
    <property type="molecule type" value="Genomic_DNA"/>
</dbReference>
<keyword evidence="5 6" id="KW-0408">Iron</keyword>
<dbReference type="Pfam" id="PF14226">
    <property type="entry name" value="DIOX_N"/>
    <property type="match status" value="1"/>
</dbReference>
<comment type="similarity">
    <text evidence="2 6">Belongs to the iron/ascorbate-dependent oxidoreductase family.</text>
</comment>
<dbReference type="PANTHER" id="PTHR10209:SF714">
    <property type="entry name" value="1-AMINOCYCLOPROPANE-1-CARBOXYLATE OXIDASE HOMOLOG 11-RELATED"/>
    <property type="match status" value="1"/>
</dbReference>
<dbReference type="Gene3D" id="2.60.120.330">
    <property type="entry name" value="B-lactam Antibiotic, Isopenicillin N Synthase, Chain"/>
    <property type="match status" value="1"/>
</dbReference>
<evidence type="ECO:0000256" key="3">
    <source>
        <dbReference type="ARBA" id="ARBA00022723"/>
    </source>
</evidence>
<dbReference type="InterPro" id="IPR027443">
    <property type="entry name" value="IPNS-like_sf"/>
</dbReference>
<comment type="caution">
    <text evidence="8">The sequence shown here is derived from an EMBL/GenBank/DDBJ whole genome shotgun (WGS) entry which is preliminary data.</text>
</comment>
<organism evidence="8 9">
    <name type="scientific">Dovyalis caffra</name>
    <dbReference type="NCBI Taxonomy" id="77055"/>
    <lineage>
        <taxon>Eukaryota</taxon>
        <taxon>Viridiplantae</taxon>
        <taxon>Streptophyta</taxon>
        <taxon>Embryophyta</taxon>
        <taxon>Tracheophyta</taxon>
        <taxon>Spermatophyta</taxon>
        <taxon>Magnoliopsida</taxon>
        <taxon>eudicotyledons</taxon>
        <taxon>Gunneridae</taxon>
        <taxon>Pentapetalae</taxon>
        <taxon>rosids</taxon>
        <taxon>fabids</taxon>
        <taxon>Malpighiales</taxon>
        <taxon>Salicaceae</taxon>
        <taxon>Flacourtieae</taxon>
        <taxon>Dovyalis</taxon>
    </lineage>
</organism>
<proteinExistence type="inferred from homology"/>
<evidence type="ECO:0000256" key="6">
    <source>
        <dbReference type="RuleBase" id="RU003682"/>
    </source>
</evidence>
<evidence type="ECO:0000256" key="4">
    <source>
        <dbReference type="ARBA" id="ARBA00023002"/>
    </source>
</evidence>
<keyword evidence="9" id="KW-1185">Reference proteome</keyword>
<dbReference type="PANTHER" id="PTHR10209">
    <property type="entry name" value="OXIDOREDUCTASE, 2OG-FE II OXYGENASE FAMILY PROTEIN"/>
    <property type="match status" value="1"/>
</dbReference>
<comment type="cofactor">
    <cofactor evidence="1">
        <name>Fe cation</name>
        <dbReference type="ChEBI" id="CHEBI:24875"/>
    </cofactor>
</comment>
<reference evidence="8 9" key="1">
    <citation type="submission" date="2024-01" db="EMBL/GenBank/DDBJ databases">
        <authorList>
            <person name="Waweru B."/>
        </authorList>
    </citation>
    <scope>NUCLEOTIDE SEQUENCE [LARGE SCALE GENOMIC DNA]</scope>
</reference>
<dbReference type="AlphaFoldDB" id="A0AAV1RTS9"/>
<gene>
    <name evidence="8" type="ORF">DCAF_LOCUS13990</name>
</gene>
<dbReference type="InterPro" id="IPR005123">
    <property type="entry name" value="Oxoglu/Fe-dep_dioxygenase_dom"/>
</dbReference>
<name>A0AAV1RTS9_9ROSI</name>
<dbReference type="GO" id="GO:0051213">
    <property type="term" value="F:dioxygenase activity"/>
    <property type="evidence" value="ECO:0007669"/>
    <property type="project" value="UniProtKB-ARBA"/>
</dbReference>
<evidence type="ECO:0000313" key="8">
    <source>
        <dbReference type="EMBL" id="CAK7338942.1"/>
    </source>
</evidence>
<evidence type="ECO:0000313" key="9">
    <source>
        <dbReference type="Proteomes" id="UP001314170"/>
    </source>
</evidence>
<keyword evidence="4 6" id="KW-0560">Oxidoreductase</keyword>
<evidence type="ECO:0000256" key="5">
    <source>
        <dbReference type="ARBA" id="ARBA00023004"/>
    </source>
</evidence>
<evidence type="ECO:0000256" key="1">
    <source>
        <dbReference type="ARBA" id="ARBA00001962"/>
    </source>
</evidence>
<sequence>MEANPEDGSNYDEAKEVMAFDETKAGVKGLVDSGVTKVPRFFVQPSERVEKLSSKSSNINFQVPIIDFEGFENSRRIEVVNEIRKASEEWGFFQVVNHGIPVSVMDEMLVGVKRFHEQPQEVKMELYSRDANQRVKFFSGVLLLTKEPAIWRDTIAFDFKDGKLDPEHFPDIFRKEVSEYIRHVMTIGKTLSEFLSESLGLRSDYLSSIECMVTASLVGHYYPACPEPDLTLGTANHTDPSFLTILLQDNMGGLQVRHQNQWVDVPLCMLITNDKFKSVEHRVLAGEVGPRTSVACFFFPSTENTLKPYGVIKELLSDKPPLYRETHLAEYMAQFMTKGSYISTLSHFKLS</sequence>
<dbReference type="InterPro" id="IPR026992">
    <property type="entry name" value="DIOX_N"/>
</dbReference>
<dbReference type="GO" id="GO:0046872">
    <property type="term" value="F:metal ion binding"/>
    <property type="evidence" value="ECO:0007669"/>
    <property type="project" value="UniProtKB-KW"/>
</dbReference>
<keyword evidence="3 6" id="KW-0479">Metal-binding</keyword>
<evidence type="ECO:0000259" key="7">
    <source>
        <dbReference type="PROSITE" id="PS51471"/>
    </source>
</evidence>
<accession>A0AAV1RTS9</accession>
<dbReference type="PROSITE" id="PS51471">
    <property type="entry name" value="FE2OG_OXY"/>
    <property type="match status" value="1"/>
</dbReference>
<feature type="domain" description="Fe2OG dioxygenase" evidence="7">
    <location>
        <begin position="212"/>
        <end position="300"/>
    </location>
</feature>
<dbReference type="SUPFAM" id="SSF51197">
    <property type="entry name" value="Clavaminate synthase-like"/>
    <property type="match status" value="1"/>
</dbReference>